<evidence type="ECO:0000256" key="1">
    <source>
        <dbReference type="ARBA" id="ARBA00022741"/>
    </source>
</evidence>
<dbReference type="PROSITE" id="PS51193">
    <property type="entry name" value="HELICASE_ATP_BIND_2"/>
    <property type="match status" value="1"/>
</dbReference>
<protein>
    <recommendedName>
        <fullName evidence="4">Helicase ATP-binding domain-containing protein</fullName>
    </recommendedName>
</protein>
<dbReference type="PANTHER" id="PTHR11472">
    <property type="entry name" value="DNA REPAIR DEAD HELICASE RAD3/XP-D SUBFAMILY MEMBER"/>
    <property type="match status" value="1"/>
</dbReference>
<proteinExistence type="predicted"/>
<dbReference type="GO" id="GO:0006260">
    <property type="term" value="P:DNA replication"/>
    <property type="evidence" value="ECO:0007669"/>
    <property type="project" value="InterPro"/>
</dbReference>
<evidence type="ECO:0000256" key="2">
    <source>
        <dbReference type="ARBA" id="ARBA00022801"/>
    </source>
</evidence>
<dbReference type="InterPro" id="IPR012337">
    <property type="entry name" value="RNaseH-like_sf"/>
</dbReference>
<dbReference type="InterPro" id="IPR006054">
    <property type="entry name" value="DnaQ"/>
</dbReference>
<dbReference type="Pfam" id="PF00929">
    <property type="entry name" value="RNase_T"/>
    <property type="match status" value="1"/>
</dbReference>
<dbReference type="CDD" id="cd06127">
    <property type="entry name" value="DEDDh"/>
    <property type="match status" value="1"/>
</dbReference>
<dbReference type="SMART" id="SM00479">
    <property type="entry name" value="EXOIII"/>
    <property type="match status" value="1"/>
</dbReference>
<dbReference type="InterPro" id="IPR036397">
    <property type="entry name" value="RNaseH_sf"/>
</dbReference>
<dbReference type="GO" id="GO:0003887">
    <property type="term" value="F:DNA-directed DNA polymerase activity"/>
    <property type="evidence" value="ECO:0007669"/>
    <property type="project" value="InterPro"/>
</dbReference>
<dbReference type="AlphaFoldDB" id="A0A381NC59"/>
<sequence length="934" mass="105790">MELPQLLRCLGLSDYIAFDFETTGLSPEDDRIIEIAAIKFVNGNLADRFVKLINPERPIDPFITDITGISDNMVRDKPIESDIIDEFLEFLSDLPLVAHNISFDKSFLDALCERFKKPKKINPLFDTLQLSRTFLFFHPVHDLGSISEYFGFSSAGSHRAEKDTENCGVIFQRLIKEAASYPLKTITKLLDIIRSCNAPNLKLYINLADELKQSGNLRSGLLESMIEKPIFDNVYEYDGENNISTYNTNNVFSPQGAVAEILENYEERPSQIEYCAEILKILSFPKGIGVLEAGTGLGKSLAYLFPAIKHSMESKPNKSVVISCYTKNLQDQLFHKDLPILSRALEVPIKATLLKGRTNYLCKTRLNWLIAEKKKILSSKDIESLLPVIIWMHYTKTGDLSECAGFWNSRPMKVASLIRSEPGFCTTAICGKNNGCYFGKIRRLSQSTNLVIINHALLFADIQSPGILPEHDTVIIDEAHNLVDTAYKQMEKSISAYPIKAVIDSINPEGKSSARWKGQLIYVAQKVDSLKGIIDDLIKLTSGCKATVDTLFKELEFNVSNRFDPSAKYSEKYIIYNLTEEYGVFLNEINVLMNDINALIIKLNKMSSELRSCSGNNEDFSEIMVQIDSFIESLNTILTLLNLLTQEQDPNWVYWQEGVFRNNGEFELIIYGSPVDISKNLVDAFFIHVDHCILTSATLRVDESFDYFFSRTGLDTREIEKVYSGVYPSPFHYEDQVKYFQYAGGNGQDPALQASLIYNLHKKHNKRILALFTSRYALNNVYQELRKKPGSRDLPIFAQLRGSSRHAIIQGMHRKKNGILLGTNAFWEGIDLPGELLEILILAKLPFGVPSEPVIKAYSNLLQSLDKNPFLDFNVPESVIKFRQGFGRLIRTTQDVGAFFVMDERVVKKRYGTSFSDSIPVRMDPFSSLNEIRI</sequence>
<dbReference type="GO" id="GO:0003678">
    <property type="term" value="F:DNA helicase activity"/>
    <property type="evidence" value="ECO:0007669"/>
    <property type="project" value="TreeGrafter"/>
</dbReference>
<gene>
    <name evidence="5" type="ORF">METZ01_LOCUS4192</name>
</gene>
<dbReference type="Pfam" id="PF13307">
    <property type="entry name" value="Helicase_C_2"/>
    <property type="match status" value="1"/>
</dbReference>
<dbReference type="PANTHER" id="PTHR11472:SF34">
    <property type="entry name" value="REGULATOR OF TELOMERE ELONGATION HELICASE 1"/>
    <property type="match status" value="1"/>
</dbReference>
<dbReference type="InterPro" id="IPR006555">
    <property type="entry name" value="ATP-dep_Helicase_C"/>
</dbReference>
<dbReference type="GO" id="GO:0016818">
    <property type="term" value="F:hydrolase activity, acting on acid anhydrides, in phosphorus-containing anhydrides"/>
    <property type="evidence" value="ECO:0007669"/>
    <property type="project" value="InterPro"/>
</dbReference>
<dbReference type="Gene3D" id="3.40.50.300">
    <property type="entry name" value="P-loop containing nucleotide triphosphate hydrolases"/>
    <property type="match status" value="2"/>
</dbReference>
<dbReference type="NCBIfam" id="TIGR00573">
    <property type="entry name" value="dnaq"/>
    <property type="match status" value="1"/>
</dbReference>
<evidence type="ECO:0000256" key="3">
    <source>
        <dbReference type="ARBA" id="ARBA00022840"/>
    </source>
</evidence>
<dbReference type="EMBL" id="UINC01000219">
    <property type="protein sequence ID" value="SUZ51338.1"/>
    <property type="molecule type" value="Genomic_DNA"/>
</dbReference>
<organism evidence="5">
    <name type="scientific">marine metagenome</name>
    <dbReference type="NCBI Taxonomy" id="408172"/>
    <lineage>
        <taxon>unclassified sequences</taxon>
        <taxon>metagenomes</taxon>
        <taxon>ecological metagenomes</taxon>
    </lineage>
</organism>
<dbReference type="InterPro" id="IPR013520">
    <property type="entry name" value="Ribonucl_H"/>
</dbReference>
<reference evidence="5" key="1">
    <citation type="submission" date="2018-05" db="EMBL/GenBank/DDBJ databases">
        <authorList>
            <person name="Lanie J.A."/>
            <person name="Ng W.-L."/>
            <person name="Kazmierczak K.M."/>
            <person name="Andrzejewski T.M."/>
            <person name="Davidsen T.M."/>
            <person name="Wayne K.J."/>
            <person name="Tettelin H."/>
            <person name="Glass J.I."/>
            <person name="Rusch D."/>
            <person name="Podicherti R."/>
            <person name="Tsui H.-C.T."/>
            <person name="Winkler M.E."/>
        </authorList>
    </citation>
    <scope>NUCLEOTIDE SEQUENCE</scope>
</reference>
<keyword evidence="1" id="KW-0547">Nucleotide-binding</keyword>
<dbReference type="GO" id="GO:0003677">
    <property type="term" value="F:DNA binding"/>
    <property type="evidence" value="ECO:0007669"/>
    <property type="project" value="InterPro"/>
</dbReference>
<evidence type="ECO:0000313" key="5">
    <source>
        <dbReference type="EMBL" id="SUZ51338.1"/>
    </source>
</evidence>
<feature type="domain" description="Helicase ATP-binding" evidence="4">
    <location>
        <begin position="257"/>
        <end position="550"/>
    </location>
</feature>
<dbReference type="SUPFAM" id="SSF52540">
    <property type="entry name" value="P-loop containing nucleoside triphosphate hydrolases"/>
    <property type="match status" value="1"/>
</dbReference>
<dbReference type="SUPFAM" id="SSF53098">
    <property type="entry name" value="Ribonuclease H-like"/>
    <property type="match status" value="1"/>
</dbReference>
<dbReference type="SMART" id="SM00487">
    <property type="entry name" value="DEXDc"/>
    <property type="match status" value="1"/>
</dbReference>
<evidence type="ECO:0000259" key="4">
    <source>
        <dbReference type="PROSITE" id="PS51193"/>
    </source>
</evidence>
<dbReference type="Gene3D" id="3.30.420.10">
    <property type="entry name" value="Ribonuclease H-like superfamily/Ribonuclease H"/>
    <property type="match status" value="1"/>
</dbReference>
<keyword evidence="2" id="KW-0378">Hydrolase</keyword>
<dbReference type="GO" id="GO:0005524">
    <property type="term" value="F:ATP binding"/>
    <property type="evidence" value="ECO:0007669"/>
    <property type="project" value="UniProtKB-KW"/>
</dbReference>
<dbReference type="InterPro" id="IPR014001">
    <property type="entry name" value="Helicase_ATP-bd"/>
</dbReference>
<dbReference type="InterPro" id="IPR027417">
    <property type="entry name" value="P-loop_NTPase"/>
</dbReference>
<dbReference type="InterPro" id="IPR045028">
    <property type="entry name" value="DinG/Rad3-like"/>
</dbReference>
<accession>A0A381NC59</accession>
<dbReference type="InterPro" id="IPR014013">
    <property type="entry name" value="Helic_SF1/SF2_ATP-bd_DinG/Rad3"/>
</dbReference>
<dbReference type="SMART" id="SM00491">
    <property type="entry name" value="HELICc2"/>
    <property type="match status" value="1"/>
</dbReference>
<dbReference type="FunFam" id="3.30.420.10:FF:000045">
    <property type="entry name" value="3'-5' exonuclease DinG"/>
    <property type="match status" value="1"/>
</dbReference>
<name>A0A381NC59_9ZZZZ</name>
<keyword evidence="3" id="KW-0067">ATP-binding</keyword>